<reference evidence="2 3" key="1">
    <citation type="submission" date="2024-05" db="EMBL/GenBank/DDBJ databases">
        <title>A draft genome resource for the thread blight pathogen Marasmius tenuissimus strain MS-2.</title>
        <authorList>
            <person name="Yulfo-Soto G.E."/>
            <person name="Baruah I.K."/>
            <person name="Amoako-Attah I."/>
            <person name="Bukari Y."/>
            <person name="Meinhardt L.W."/>
            <person name="Bailey B.A."/>
            <person name="Cohen S.P."/>
        </authorList>
    </citation>
    <scope>NUCLEOTIDE SEQUENCE [LARGE SCALE GENOMIC DNA]</scope>
    <source>
        <strain evidence="2 3">MS-2</strain>
    </source>
</reference>
<gene>
    <name evidence="2" type="ORF">AAF712_006247</name>
</gene>
<dbReference type="Pfam" id="PF03659">
    <property type="entry name" value="Glyco_hydro_71"/>
    <property type="match status" value="2"/>
</dbReference>
<sequence length="619" mass="66975">MSNRNSASDYDADMKLAKAIGIDAFALNIATDSYTDQQLTYAYNSAAANGMKVFISFDCSFFHPGDEGTIGAKIHQYASHPAQLKVPDSNSRNRDLVFASTFVGDPLNVASIRNAAKVPIYFAPNFHPGWESFAPLDGAFNWAAWPSNGANKAPTNGQKIVTVDSGDKSYLSALKAPSKREVSGGDDGVDDGSDGGDGYEDEYGEDDGTGGDSWYEEYGGASADAFGVLDASLDWNPDYQAYEDDSPSAQAAPRPSPRNKGYIARKSLLSGIRGTLLNTVYILFTAVSPWFFTHYGAEVSYSKNWVFPSDLLFYLRWLEILALKPPFVEIITWNDYGESHYIGPLASKHTDDGASKWVNDMPHVGWANLSKPFIAAYKSSSPSVNPFITADQIIYWYRTIPKSLDCDATDTTMTPDGNNASGNFFRGRPNGYETLADNIFVVALLTSPGIVTVNSGGTLYTYDAPQGSSAFAVPFQVGSQRFALIRNGAEVMGATSLKAIQDTCPCGLYNYNPYVGVVPDKGVRDVLTTGSEAYGKFGDGLKVTTCEPMPSLPADATEDDGDHEDGEGECCGDESACLSVLVWVGVIIGLCFLSQSLNFPVAQSFSLDYRYLLINCYDN</sequence>
<dbReference type="InterPro" id="IPR005197">
    <property type="entry name" value="Glyco_hydro_71"/>
</dbReference>
<dbReference type="CDD" id="cd11577">
    <property type="entry name" value="GH71"/>
    <property type="match status" value="1"/>
</dbReference>
<feature type="region of interest" description="Disordered" evidence="1">
    <location>
        <begin position="175"/>
        <end position="214"/>
    </location>
</feature>
<dbReference type="Gene3D" id="3.20.20.80">
    <property type="entry name" value="Glycosidases"/>
    <property type="match status" value="1"/>
</dbReference>
<accession>A0ABR2ZY77</accession>
<organism evidence="2 3">
    <name type="scientific">Marasmius tenuissimus</name>
    <dbReference type="NCBI Taxonomy" id="585030"/>
    <lineage>
        <taxon>Eukaryota</taxon>
        <taxon>Fungi</taxon>
        <taxon>Dikarya</taxon>
        <taxon>Basidiomycota</taxon>
        <taxon>Agaricomycotina</taxon>
        <taxon>Agaricomycetes</taxon>
        <taxon>Agaricomycetidae</taxon>
        <taxon>Agaricales</taxon>
        <taxon>Marasmiineae</taxon>
        <taxon>Marasmiaceae</taxon>
        <taxon>Marasmius</taxon>
    </lineage>
</organism>
<evidence type="ECO:0008006" key="4">
    <source>
        <dbReference type="Google" id="ProtNLM"/>
    </source>
</evidence>
<dbReference type="Proteomes" id="UP001437256">
    <property type="component" value="Unassembled WGS sequence"/>
</dbReference>
<protein>
    <recommendedName>
        <fullName evidence="4">Glycoside hydrolase family 71 protein</fullName>
    </recommendedName>
</protein>
<evidence type="ECO:0000256" key="1">
    <source>
        <dbReference type="SAM" id="MobiDB-lite"/>
    </source>
</evidence>
<name>A0ABR2ZY77_9AGAR</name>
<dbReference type="EMBL" id="JBBXMP010000033">
    <property type="protein sequence ID" value="KAL0066645.1"/>
    <property type="molecule type" value="Genomic_DNA"/>
</dbReference>
<keyword evidence="3" id="KW-1185">Reference proteome</keyword>
<proteinExistence type="predicted"/>
<feature type="compositionally biased region" description="Acidic residues" evidence="1">
    <location>
        <begin position="187"/>
        <end position="209"/>
    </location>
</feature>
<evidence type="ECO:0000313" key="2">
    <source>
        <dbReference type="EMBL" id="KAL0066645.1"/>
    </source>
</evidence>
<comment type="caution">
    <text evidence="2">The sequence shown here is derived from an EMBL/GenBank/DDBJ whole genome shotgun (WGS) entry which is preliminary data.</text>
</comment>
<evidence type="ECO:0000313" key="3">
    <source>
        <dbReference type="Proteomes" id="UP001437256"/>
    </source>
</evidence>